<dbReference type="EMBL" id="CP151767">
    <property type="protein sequence ID" value="WZU68978.1"/>
    <property type="molecule type" value="Genomic_DNA"/>
</dbReference>
<dbReference type="Pfam" id="PF03808">
    <property type="entry name" value="Glyco_tran_WecG"/>
    <property type="match status" value="1"/>
</dbReference>
<organism evidence="3 4">
    <name type="scientific">Yoonia rhodophyticola</name>
    <dbReference type="NCBI Taxonomy" id="3137370"/>
    <lineage>
        <taxon>Bacteria</taxon>
        <taxon>Pseudomonadati</taxon>
        <taxon>Pseudomonadota</taxon>
        <taxon>Alphaproteobacteria</taxon>
        <taxon>Rhodobacterales</taxon>
        <taxon>Paracoccaceae</taxon>
        <taxon>Yoonia</taxon>
    </lineage>
</organism>
<dbReference type="InterPro" id="IPR004629">
    <property type="entry name" value="WecG_TagA_CpsF"/>
</dbReference>
<reference evidence="3" key="1">
    <citation type="submission" date="2024-08" db="EMBL/GenBank/DDBJ databases">
        <title>Phylogenomic analyses of a clade within the roseobacter group suggest taxonomic reassignments of species of the genera Aestuariivita, Citreicella, Loktanella, Nautella, Pelagibaca, Ruegeria, Thalassobius, Thiobacimonas and Tropicibacter, and the proposal o.</title>
        <authorList>
            <person name="Jeon C.O."/>
        </authorList>
    </citation>
    <scope>NUCLEOTIDE SEQUENCE</scope>
    <source>
        <strain evidence="3">SS1-5</strain>
    </source>
</reference>
<evidence type="ECO:0000313" key="4">
    <source>
        <dbReference type="Proteomes" id="UP001470809"/>
    </source>
</evidence>
<keyword evidence="2" id="KW-0808">Transferase</keyword>
<dbReference type="AlphaFoldDB" id="A0AAN0MFQ7"/>
<evidence type="ECO:0000256" key="2">
    <source>
        <dbReference type="ARBA" id="ARBA00022679"/>
    </source>
</evidence>
<dbReference type="Proteomes" id="UP001470809">
    <property type="component" value="Chromosome"/>
</dbReference>
<dbReference type="PANTHER" id="PTHR34136">
    <property type="match status" value="1"/>
</dbReference>
<evidence type="ECO:0000313" key="3">
    <source>
        <dbReference type="EMBL" id="WZU68978.1"/>
    </source>
</evidence>
<gene>
    <name evidence="3" type="ORF">AABB31_08995</name>
</gene>
<dbReference type="NCBIfam" id="TIGR00696">
    <property type="entry name" value="wecG_tagA_cpsF"/>
    <property type="match status" value="1"/>
</dbReference>
<sequence>MTDNPIAYVNFPDRAALLDDLTTRMVARTGFTVATINLDHIVKMRSDPAFEAAYGRHSHIVADGNPIVWLAKLAGRKVDLIPGSELIAPLVAIAADKGVPIALLGSTEATLDLTARRLQDQHPTLKIVAKIAPAFGFDPQGDAAAAALREIDQSGAGLCFLALGAPKQEMLAIRGADLAPGCGFVSIGAGLDFIAGHQTRAPVWVRKLALEWFWRMMTNPKRLAKRYALCAAVLPGLALASWRKPQSAQPDT</sequence>
<keyword evidence="1" id="KW-0328">Glycosyltransferase</keyword>
<accession>A0AAN0MFQ7</accession>
<protein>
    <submittedName>
        <fullName evidence="3">WecB/TagA/CpsF family glycosyltransferase</fullName>
    </submittedName>
</protein>
<name>A0AAN0MFQ7_9RHOB</name>
<dbReference type="PANTHER" id="PTHR34136:SF1">
    <property type="entry name" value="UDP-N-ACETYL-D-MANNOSAMINURONIC ACID TRANSFERASE"/>
    <property type="match status" value="1"/>
</dbReference>
<evidence type="ECO:0000256" key="1">
    <source>
        <dbReference type="ARBA" id="ARBA00022676"/>
    </source>
</evidence>
<keyword evidence="4" id="KW-1185">Reference proteome</keyword>
<proteinExistence type="predicted"/>
<dbReference type="RefSeq" id="WP_342078271.1">
    <property type="nucleotide sequence ID" value="NZ_CP151767.2"/>
</dbReference>
<dbReference type="KEGG" id="yrh:AABB31_08995"/>
<dbReference type="GO" id="GO:0016758">
    <property type="term" value="F:hexosyltransferase activity"/>
    <property type="evidence" value="ECO:0007669"/>
    <property type="project" value="TreeGrafter"/>
</dbReference>
<dbReference type="CDD" id="cd06533">
    <property type="entry name" value="Glyco_transf_WecG_TagA"/>
    <property type="match status" value="1"/>
</dbReference>